<dbReference type="Proteomes" id="UP000246132">
    <property type="component" value="Unassembled WGS sequence"/>
</dbReference>
<dbReference type="Gene3D" id="3.90.230.10">
    <property type="entry name" value="Creatinase/methionine aminopeptidase superfamily"/>
    <property type="match status" value="1"/>
</dbReference>
<reference evidence="3 4" key="1">
    <citation type="journal article" date="2018" name="Int. J. Syst. Bacteriol.">
        <title>Oceaniradius stylonemae gen. nov., sp. nov., isolated from a red alga, Stylonema cornu-cervi.</title>
        <authorList>
            <person name="Jeong S."/>
        </authorList>
    </citation>
    <scope>NUCLEOTIDE SEQUENCE [LARGE SCALE GENOMIC DNA]</scope>
    <source>
        <strain evidence="3 4">StC1</strain>
    </source>
</reference>
<dbReference type="InterPro" id="IPR050020">
    <property type="entry name" value="DddP"/>
</dbReference>
<evidence type="ECO:0000313" key="4">
    <source>
        <dbReference type="Proteomes" id="UP000246132"/>
    </source>
</evidence>
<dbReference type="AlphaFoldDB" id="A0A3A8A7F2"/>
<organism evidence="3 4">
    <name type="scientific">Oceaniradius stylonematis</name>
    <dbReference type="NCBI Taxonomy" id="2184161"/>
    <lineage>
        <taxon>Bacteria</taxon>
        <taxon>Pseudomonadati</taxon>
        <taxon>Pseudomonadota</taxon>
        <taxon>Alphaproteobacteria</taxon>
        <taxon>Hyphomicrobiales</taxon>
        <taxon>Ahrensiaceae</taxon>
        <taxon>Oceaniradius</taxon>
    </lineage>
</organism>
<proteinExistence type="predicted"/>
<dbReference type="SUPFAM" id="SSF55920">
    <property type="entry name" value="Creatinase/aminopeptidase"/>
    <property type="match status" value="1"/>
</dbReference>
<dbReference type="Pfam" id="PF00557">
    <property type="entry name" value="Peptidase_M24"/>
    <property type="match status" value="1"/>
</dbReference>
<dbReference type="InterPro" id="IPR036005">
    <property type="entry name" value="Creatinase/aminopeptidase-like"/>
</dbReference>
<gene>
    <name evidence="3" type="ORF">DEM25_014505</name>
</gene>
<dbReference type="InterPro" id="IPR029149">
    <property type="entry name" value="Creatin/AminoP/Spt16_N"/>
</dbReference>
<dbReference type="CDD" id="cd01066">
    <property type="entry name" value="APP_MetAP"/>
    <property type="match status" value="1"/>
</dbReference>
<evidence type="ECO:0000259" key="2">
    <source>
        <dbReference type="Pfam" id="PF00557"/>
    </source>
</evidence>
<dbReference type="OrthoDB" id="9803194at2"/>
<name>A0A3A8A7F2_9HYPH</name>
<feature type="region of interest" description="Disordered" evidence="1">
    <location>
        <begin position="1"/>
        <end position="32"/>
    </location>
</feature>
<protein>
    <submittedName>
        <fullName evidence="3">Aminopeptidase P family protein</fullName>
    </submittedName>
</protein>
<dbReference type="InterPro" id="IPR050659">
    <property type="entry name" value="Peptidase_M24B"/>
</dbReference>
<accession>A0A3A8A7F2</accession>
<dbReference type="PROSITE" id="PS50890">
    <property type="entry name" value="PUA"/>
    <property type="match status" value="1"/>
</dbReference>
<evidence type="ECO:0000313" key="3">
    <source>
        <dbReference type="EMBL" id="RKF05796.1"/>
    </source>
</evidence>
<dbReference type="RefSeq" id="WP_109766494.1">
    <property type="nucleotide sequence ID" value="NZ_QFWV02000008.1"/>
</dbReference>
<evidence type="ECO:0000256" key="1">
    <source>
        <dbReference type="SAM" id="MobiDB-lite"/>
    </source>
</evidence>
<keyword evidence="3" id="KW-0031">Aminopeptidase</keyword>
<sequence>MNVEQPFSSSNRKIDPSRRRATHLFKPDGTPLDPDRLEIGPTDVAFAEWEALGITPPNVERMRKVRLDRTVAEINRRGYGGCLMFDPLNIRYASDSSNMHVWILHNWARACFVGADGHMVVWDYKRCEHLSAHLPLVNEVRVGAGMFYFVAGDQEDAIAAEFAAQIDDLMRAHGNGSRRLAIDKMELHGARALTARGLAIGSGQQVMEHARLIKSEDEINAMRCAIATCEIAMAEMEKACEPGIAETELWAILHAENIKRGGEWIETRILSSGPRTNPWFQEAGPRRLLEGDLLAFDTDLIGPYGMCCDMSRTWFVGDGEPNAEQRDAYRVAHDHMFANMDLLKPGVTFSELTAQCVHLPEAYRAQRYGVFMHGVGLCDEFPSIYYPEDFVEGAFDYPLEPGMALCVDVYAGKVGGSCGVKLEDQVLITETGFENLSSYPFEERLLG</sequence>
<dbReference type="NCBIfam" id="NF043017">
    <property type="entry name" value="DimsulpropLyDddP"/>
    <property type="match status" value="1"/>
</dbReference>
<comment type="caution">
    <text evidence="3">The sequence shown here is derived from an EMBL/GenBank/DDBJ whole genome shotgun (WGS) entry which is preliminary data.</text>
</comment>
<dbReference type="GO" id="GO:0004177">
    <property type="term" value="F:aminopeptidase activity"/>
    <property type="evidence" value="ECO:0007669"/>
    <property type="project" value="UniProtKB-KW"/>
</dbReference>
<keyword evidence="3" id="KW-0645">Protease</keyword>
<dbReference type="PANTHER" id="PTHR46112:SF3">
    <property type="entry name" value="AMINOPEPTIDASE YPDF"/>
    <property type="match status" value="1"/>
</dbReference>
<feature type="domain" description="Peptidase M24" evidence="2">
    <location>
        <begin position="221"/>
        <end position="430"/>
    </location>
</feature>
<dbReference type="InterPro" id="IPR000994">
    <property type="entry name" value="Pept_M24"/>
</dbReference>
<keyword evidence="4" id="KW-1185">Reference proteome</keyword>
<dbReference type="EMBL" id="QFWV02000008">
    <property type="protein sequence ID" value="RKF05796.1"/>
    <property type="molecule type" value="Genomic_DNA"/>
</dbReference>
<feature type="compositionally biased region" description="Polar residues" evidence="1">
    <location>
        <begin position="1"/>
        <end position="11"/>
    </location>
</feature>
<dbReference type="PANTHER" id="PTHR46112">
    <property type="entry name" value="AMINOPEPTIDASE"/>
    <property type="match status" value="1"/>
</dbReference>
<keyword evidence="3" id="KW-0378">Hydrolase</keyword>
<dbReference type="Gene3D" id="3.40.350.10">
    <property type="entry name" value="Creatinase/prolidase N-terminal domain"/>
    <property type="match status" value="1"/>
</dbReference>